<dbReference type="InterPro" id="IPR021109">
    <property type="entry name" value="Peptidase_aspartic_dom_sf"/>
</dbReference>
<evidence type="ECO:0000313" key="2">
    <source>
        <dbReference type="RefSeq" id="XP_016506362.1"/>
    </source>
</evidence>
<organism evidence="2">
    <name type="scientific">Nicotiana tabacum</name>
    <name type="common">Common tobacco</name>
    <dbReference type="NCBI Taxonomy" id="4097"/>
    <lineage>
        <taxon>Eukaryota</taxon>
        <taxon>Viridiplantae</taxon>
        <taxon>Streptophyta</taxon>
        <taxon>Embryophyta</taxon>
        <taxon>Tracheophyta</taxon>
        <taxon>Spermatophyta</taxon>
        <taxon>Magnoliopsida</taxon>
        <taxon>eudicotyledons</taxon>
        <taxon>Gunneridae</taxon>
        <taxon>Pentapetalae</taxon>
        <taxon>asterids</taxon>
        <taxon>lamiids</taxon>
        <taxon>Solanales</taxon>
        <taxon>Solanaceae</taxon>
        <taxon>Nicotianoideae</taxon>
        <taxon>Nicotianeae</taxon>
        <taxon>Nicotiana</taxon>
    </lineage>
</organism>
<feature type="compositionally biased region" description="Polar residues" evidence="1">
    <location>
        <begin position="1"/>
        <end position="24"/>
    </location>
</feature>
<gene>
    <name evidence="2" type="primary">LOC107824138</name>
</gene>
<evidence type="ECO:0000256" key="1">
    <source>
        <dbReference type="SAM" id="MobiDB-lite"/>
    </source>
</evidence>
<dbReference type="KEGG" id="nta:107824138"/>
<dbReference type="PANTHER" id="PTHR33067:SF9">
    <property type="entry name" value="RNA-DIRECTED DNA POLYMERASE"/>
    <property type="match status" value="1"/>
</dbReference>
<name>A0A1S4CYZ4_TOBAC</name>
<feature type="region of interest" description="Disordered" evidence="1">
    <location>
        <begin position="1"/>
        <end position="27"/>
    </location>
</feature>
<dbReference type="RefSeq" id="XP_016506362.1">
    <property type="nucleotide sequence ID" value="XM_016650876.1"/>
</dbReference>
<reference evidence="2" key="1">
    <citation type="submission" date="2025-08" db="UniProtKB">
        <authorList>
            <consortium name="RefSeq"/>
        </authorList>
    </citation>
    <scope>IDENTIFICATION</scope>
</reference>
<dbReference type="OrthoDB" id="778454at2759"/>
<dbReference type="PaxDb" id="4097-A0A1S4CYZ4"/>
<protein>
    <submittedName>
        <fullName evidence="2">Uncharacterized protein</fullName>
    </submittedName>
</protein>
<sequence length="260" mass="29186">MGLISMSLNNHPHGTLPADTQVNPKDQGPKQLMVVSLRNGRDLDLEQERDRESRQAEALVPVPIELVDSAKLTEVTVQPAQEETNTQIEAEKEAETVQEPVVEVVADKEKSQIIRKKRPLAPLPQMTLTQTCSAVVTRPVAEKLSDLGSFTIPYTISNFAFAKALCDLGASMNLMPLEIYKRLGIGRARPMSMLLQLDDRTVKIPSGSPFFATGRSLIDFETRVLKMRLNNEKITFNMQKSMRRRSVFARNLDEVNGRWL</sequence>
<dbReference type="PANTHER" id="PTHR33067">
    <property type="entry name" value="RNA-DIRECTED DNA POLYMERASE-RELATED"/>
    <property type="match status" value="1"/>
</dbReference>
<proteinExistence type="predicted"/>
<dbReference type="AlphaFoldDB" id="A0A1S4CYZ4"/>
<accession>A0A1S4CYZ4</accession>
<dbReference type="Gene3D" id="2.40.70.10">
    <property type="entry name" value="Acid Proteases"/>
    <property type="match status" value="1"/>
</dbReference>